<evidence type="ECO:0000256" key="4">
    <source>
        <dbReference type="ARBA" id="ARBA00022692"/>
    </source>
</evidence>
<keyword evidence="5" id="KW-1133">Transmembrane helix</keyword>
<evidence type="ECO:0000313" key="7">
    <source>
        <dbReference type="EMBL" id="WXL28565.1"/>
    </source>
</evidence>
<keyword evidence="6" id="KW-0472">Membrane</keyword>
<protein>
    <submittedName>
        <fullName evidence="7">Type IV secretory system conjugative DNA transfer family protein</fullName>
    </submittedName>
</protein>
<dbReference type="EMBL" id="CP148066">
    <property type="protein sequence ID" value="WXL28565.1"/>
    <property type="molecule type" value="Genomic_DNA"/>
</dbReference>
<sequence>MIWFFHKDFEKWFKKKVHIDKQNDDKYNRWLWNEKTKEGEKNKFKKEFNGENSNNFVLEYSRIENKYICSNIKDTHGIIYGDIGSGKTEKIIIPNIHHATLLSDNLKPCFVITDPKGDILKRTGQMLENANYDIRVFNLDDYKNSFLWNPLTHIWKIFHNEKTQNSDGTYSLKNSDWDSVDNSIEEMVNSISWDENEKSSIWVSMGKTVIRVILKFLIYYSVEEETTIKEEYFNFQNVYKFMTKETFNNSNSIVYNIIKDNQSKNGYWNNLSTEFKGLIDIPKETIGGILTNSQNALSLFTSNSNINKLTKKSNIELEKIFNDMEQQPFAIFIQFNNSKVDNNLLIGLLLKRIHQVAIDYASTIKKQKLPRKFFWILEEFYSIPKIENLDKWMSIDRSYQIFYLICLQSFSQLTIKHGQDKANVIKQQAKIIYFLSTNDMDTIKSFSNLLGKKETQKVSITENKNNVSKTINSQEEQFLSESEIYFKDKDLMIVFQTGYRPLALLPQYAFKYIETDDEYKYKKGEVYTEDKAFLQIETLEEMQNENIKRDFKYEYEINLEDLKD</sequence>
<evidence type="ECO:0000256" key="3">
    <source>
        <dbReference type="ARBA" id="ARBA00022475"/>
    </source>
</evidence>
<evidence type="ECO:0000256" key="6">
    <source>
        <dbReference type="ARBA" id="ARBA00023136"/>
    </source>
</evidence>
<dbReference type="InterPro" id="IPR003688">
    <property type="entry name" value="TraG/VirD4"/>
</dbReference>
<dbReference type="PANTHER" id="PTHR37937">
    <property type="entry name" value="CONJUGATIVE TRANSFER: DNA TRANSPORT"/>
    <property type="match status" value="1"/>
</dbReference>
<dbReference type="Pfam" id="PF02534">
    <property type="entry name" value="T4SS-DNA_transf"/>
    <property type="match status" value="1"/>
</dbReference>
<evidence type="ECO:0000313" key="8">
    <source>
        <dbReference type="Proteomes" id="UP001460679"/>
    </source>
</evidence>
<accession>A0ABZ2RSD5</accession>
<dbReference type="Proteomes" id="UP001460679">
    <property type="component" value="Chromosome"/>
</dbReference>
<dbReference type="SUPFAM" id="SSF52540">
    <property type="entry name" value="P-loop containing nucleoside triphosphate hydrolases"/>
    <property type="match status" value="1"/>
</dbReference>
<keyword evidence="8" id="KW-1185">Reference proteome</keyword>
<organism evidence="7 8">
    <name type="scientific">[Mycoplasma] gypis</name>
    <dbReference type="NCBI Taxonomy" id="92404"/>
    <lineage>
        <taxon>Bacteria</taxon>
        <taxon>Bacillati</taxon>
        <taxon>Mycoplasmatota</taxon>
        <taxon>Mycoplasmoidales</taxon>
        <taxon>Metamycoplasmataceae</taxon>
        <taxon>Metamycoplasma</taxon>
    </lineage>
</organism>
<dbReference type="InterPro" id="IPR027417">
    <property type="entry name" value="P-loop_NTPase"/>
</dbReference>
<comment type="subcellular location">
    <subcellularLocation>
        <location evidence="1">Cell membrane</location>
        <topology evidence="1">Multi-pass membrane protein</topology>
    </subcellularLocation>
</comment>
<dbReference type="CDD" id="cd01127">
    <property type="entry name" value="TrwB_TraG_TraD_VirD4"/>
    <property type="match status" value="2"/>
</dbReference>
<keyword evidence="4" id="KW-0812">Transmembrane</keyword>
<proteinExistence type="inferred from homology"/>
<evidence type="ECO:0000256" key="1">
    <source>
        <dbReference type="ARBA" id="ARBA00004651"/>
    </source>
</evidence>
<keyword evidence="3" id="KW-1003">Cell membrane</keyword>
<dbReference type="RefSeq" id="WP_205498849.1">
    <property type="nucleotide sequence ID" value="NZ_CP148066.1"/>
</dbReference>
<comment type="similarity">
    <text evidence="2">Belongs to the VirD4/TraG family.</text>
</comment>
<dbReference type="InterPro" id="IPR051539">
    <property type="entry name" value="T4SS-coupling_protein"/>
</dbReference>
<reference evidence="7" key="1">
    <citation type="submission" date="2024-03" db="EMBL/GenBank/DDBJ databases">
        <title>Complete genome sequence of Mycoplasma gypis type strain B1/T1.</title>
        <authorList>
            <person name="Spergser J."/>
        </authorList>
    </citation>
    <scope>NUCLEOTIDE SEQUENCE [LARGE SCALE GENOMIC DNA]</scope>
    <source>
        <strain evidence="7">B1/T1</strain>
    </source>
</reference>
<evidence type="ECO:0000256" key="5">
    <source>
        <dbReference type="ARBA" id="ARBA00022989"/>
    </source>
</evidence>
<name>A0ABZ2RSD5_9BACT</name>
<gene>
    <name evidence="7" type="ORF">WG616_00840</name>
</gene>
<evidence type="ECO:0000256" key="2">
    <source>
        <dbReference type="ARBA" id="ARBA00008806"/>
    </source>
</evidence>
<dbReference type="PANTHER" id="PTHR37937:SF1">
    <property type="entry name" value="CONJUGATIVE TRANSFER: DNA TRANSPORT"/>
    <property type="match status" value="1"/>
</dbReference>
<dbReference type="Gene3D" id="3.40.50.300">
    <property type="entry name" value="P-loop containing nucleotide triphosphate hydrolases"/>
    <property type="match status" value="1"/>
</dbReference>